<dbReference type="EMBL" id="JBBMES010000025">
    <property type="protein sequence ID" value="MEQ2536226.1"/>
    <property type="molecule type" value="Genomic_DNA"/>
</dbReference>
<dbReference type="InterPro" id="IPR019064">
    <property type="entry name" value="Restrct_endonuc_II_NlaIV"/>
</dbReference>
<dbReference type="Pfam" id="PF09564">
    <property type="entry name" value="RE_NgoBV"/>
    <property type="match status" value="1"/>
</dbReference>
<organism evidence="1 2">
    <name type="scientific">Lachnospira intestinalis</name>
    <dbReference type="NCBI Taxonomy" id="3133158"/>
    <lineage>
        <taxon>Bacteria</taxon>
        <taxon>Bacillati</taxon>
        <taxon>Bacillota</taxon>
        <taxon>Clostridia</taxon>
        <taxon>Lachnospirales</taxon>
        <taxon>Lachnospiraceae</taxon>
        <taxon>Lachnospira</taxon>
    </lineage>
</organism>
<dbReference type="GO" id="GO:0004519">
    <property type="term" value="F:endonuclease activity"/>
    <property type="evidence" value="ECO:0007669"/>
    <property type="project" value="UniProtKB-KW"/>
</dbReference>
<keyword evidence="1" id="KW-0378">Hydrolase</keyword>
<accession>A0ABV1GSK6</accession>
<evidence type="ECO:0000313" key="1">
    <source>
        <dbReference type="EMBL" id="MEQ2536226.1"/>
    </source>
</evidence>
<proteinExistence type="predicted"/>
<keyword evidence="2" id="KW-1185">Reference proteome</keyword>
<dbReference type="EC" id="3.1.21.-" evidence="1"/>
<keyword evidence="1" id="KW-0255">Endonuclease</keyword>
<dbReference type="Proteomes" id="UP001480973">
    <property type="component" value="Unassembled WGS sequence"/>
</dbReference>
<keyword evidence="1" id="KW-0540">Nuclease</keyword>
<protein>
    <submittedName>
        <fullName evidence="1">NgoBV family restriction endonuclease</fullName>
        <ecNumber evidence="1">3.1.21.-</ecNumber>
    </submittedName>
</protein>
<sequence length="238" mass="27513">MQYISAQGIIDLLKERNIDEAIGQIKISLNGTEVVIKQNDIIGNALQEWLGQFLRENDIYFRSAQGQTFPDFYLSESDTEALCEMKTYYATRNAAFDVANYFGYVDSLKEKPWRLDSDYLIFAYISDDEGNISIKDMWCKKVWEITGPAQDFALKCQRKKGQIYNIRPANWKENSRGTLKPFSCKEEFIAALYQTHLSESNQTKVSKAWLDSVIVEYEKYSGEDMSNRIMAYVKGINK</sequence>
<evidence type="ECO:0000313" key="2">
    <source>
        <dbReference type="Proteomes" id="UP001480973"/>
    </source>
</evidence>
<reference evidence="1 2" key="1">
    <citation type="submission" date="2024-03" db="EMBL/GenBank/DDBJ databases">
        <title>Human intestinal bacterial collection.</title>
        <authorList>
            <person name="Pauvert C."/>
            <person name="Hitch T.C.A."/>
            <person name="Clavel T."/>
        </authorList>
    </citation>
    <scope>NUCLEOTIDE SEQUENCE [LARGE SCALE GENOMIC DNA]</scope>
    <source>
        <strain evidence="1 2">CLA-JM-H10</strain>
    </source>
</reference>
<name>A0ABV1GSK6_9FIRM</name>
<dbReference type="GO" id="GO:0016787">
    <property type="term" value="F:hydrolase activity"/>
    <property type="evidence" value="ECO:0007669"/>
    <property type="project" value="UniProtKB-KW"/>
</dbReference>
<gene>
    <name evidence="1" type="ORF">WMO38_14065</name>
</gene>
<comment type="caution">
    <text evidence="1">The sequence shown here is derived from an EMBL/GenBank/DDBJ whole genome shotgun (WGS) entry which is preliminary data.</text>
</comment>